<feature type="compositionally biased region" description="Polar residues" evidence="1">
    <location>
        <begin position="619"/>
        <end position="628"/>
    </location>
</feature>
<dbReference type="AlphaFoldDB" id="A0A9P0ADV1"/>
<evidence type="ECO:0000256" key="1">
    <source>
        <dbReference type="SAM" id="MobiDB-lite"/>
    </source>
</evidence>
<dbReference type="InterPro" id="IPR008936">
    <property type="entry name" value="Rho_GTPase_activation_prot"/>
</dbReference>
<feature type="region of interest" description="Disordered" evidence="1">
    <location>
        <begin position="619"/>
        <end position="660"/>
    </location>
</feature>
<accession>A0A9P0ADV1</accession>
<dbReference type="PANTHER" id="PTHR16206:SF4">
    <property type="entry name" value="PROTEIN LET-99"/>
    <property type="match status" value="1"/>
</dbReference>
<dbReference type="Pfam" id="PF00610">
    <property type="entry name" value="DEP"/>
    <property type="match status" value="1"/>
</dbReference>
<dbReference type="KEGG" id="btab:109040968"/>
<reference evidence="3" key="1">
    <citation type="submission" date="2021-12" db="EMBL/GenBank/DDBJ databases">
        <authorList>
            <person name="King R."/>
        </authorList>
    </citation>
    <scope>NUCLEOTIDE SEQUENCE</scope>
</reference>
<dbReference type="SMART" id="SM00049">
    <property type="entry name" value="DEP"/>
    <property type="match status" value="1"/>
</dbReference>
<feature type="compositionally biased region" description="Polar residues" evidence="1">
    <location>
        <begin position="404"/>
        <end position="418"/>
    </location>
</feature>
<proteinExistence type="predicted"/>
<organism evidence="3 4">
    <name type="scientific">Bemisia tabaci</name>
    <name type="common">Sweetpotato whitefly</name>
    <name type="synonym">Aleurodes tabaci</name>
    <dbReference type="NCBI Taxonomy" id="7038"/>
    <lineage>
        <taxon>Eukaryota</taxon>
        <taxon>Metazoa</taxon>
        <taxon>Ecdysozoa</taxon>
        <taxon>Arthropoda</taxon>
        <taxon>Hexapoda</taxon>
        <taxon>Insecta</taxon>
        <taxon>Pterygota</taxon>
        <taxon>Neoptera</taxon>
        <taxon>Paraneoptera</taxon>
        <taxon>Hemiptera</taxon>
        <taxon>Sternorrhyncha</taxon>
        <taxon>Aleyrodoidea</taxon>
        <taxon>Aleyrodidae</taxon>
        <taxon>Aleyrodinae</taxon>
        <taxon>Bemisia</taxon>
    </lineage>
</organism>
<evidence type="ECO:0000313" key="4">
    <source>
        <dbReference type="Proteomes" id="UP001152759"/>
    </source>
</evidence>
<dbReference type="InterPro" id="IPR036390">
    <property type="entry name" value="WH_DNA-bd_sf"/>
</dbReference>
<dbReference type="PANTHER" id="PTHR16206">
    <property type="entry name" value="DEP DOMAIN-CONTAINING"/>
    <property type="match status" value="1"/>
</dbReference>
<gene>
    <name evidence="3" type="ORF">BEMITA_LOCUS8265</name>
</gene>
<feature type="domain" description="DEP" evidence="2">
    <location>
        <begin position="20"/>
        <end position="102"/>
    </location>
</feature>
<protein>
    <recommendedName>
        <fullName evidence="2">DEP domain-containing protein</fullName>
    </recommendedName>
</protein>
<feature type="region of interest" description="Disordered" evidence="1">
    <location>
        <begin position="389"/>
        <end position="440"/>
    </location>
</feature>
<dbReference type="GO" id="GO:0035556">
    <property type="term" value="P:intracellular signal transduction"/>
    <property type="evidence" value="ECO:0007669"/>
    <property type="project" value="InterPro"/>
</dbReference>
<dbReference type="Gene3D" id="1.10.555.10">
    <property type="entry name" value="Rho GTPase activation protein"/>
    <property type="match status" value="1"/>
</dbReference>
<dbReference type="Proteomes" id="UP001152759">
    <property type="component" value="Chromosome 4"/>
</dbReference>
<sequence>MERSEPYRATKLWNEAICIFKKGMPVKRHRRHMKYYDGTFTGIEAVNWFHAALLKTSYFGPDVTRDQVVRLLDKFLKANVFTSIKTTNRPFKEGAELYQFVTEDESSLKNRSLNSEDSKIFNGQPRDTEKGGGKLAEIGKMEFENILWRSMFLRRLNLLMEGVDLKSILPMSAINCNYLVLNCKYMNVGANFPQWVLEAINTLLLFDWPMSNIGHSPTYPGFETDIVEVIKDYFNSLSDPLIPFQFYNVFVCAYQYLDSLESRRKMYSTNQHTMPYASRSTENLILGMSSPLKKGRSSKKKETLRNREFHSSNDSLLNEFNILSGSLPRNSCFETAFTSDSPTTRIVPKSAVDTIHLAPRKSTSSFPGDASDQCETERMELKPLKPLRRKIPSQPKNQPEFDYNSDTENVNPHHNVTQGKKYYNRHPPPDRQTFNPAPKCPSYDEAIKSLTFQRRSKKKLHDTNKESFSTLPKLIRKHKAEAMSNKNMEYEYPQKNLKYFSIAQCDNLSDDFKGLKTPFSVSGHNLNDFPCHDPKYKKINKFSSQNSLDDNFERPRHSANINVKNARKNSLFGSRFEPRAISKSMERLASVDSPGEVEFNYGIALETLNRLMECSRSTTPDSEQYLTVNDNSSFYTDSDDSDSSYDGNQRRKKKSGWSDETVNSGKKIFQLLCLLLPPKNRAQLKLLLLLMSRLMASPHSQVLYELSQGVMRENNLNKQNDLAFFVVCFLLDHKDILFKPPLDFVNEIRSKARKCLNSSRKNHAYCERVSREEFEQQRFTGSQRALAELLDQILHDQKMNAKEKKRKLKMFQEAYPEIYSLKCPLETESKSKSTMMGKFPSLSKLKQLRI</sequence>
<dbReference type="InterPro" id="IPR036388">
    <property type="entry name" value="WH-like_DNA-bd_sf"/>
</dbReference>
<dbReference type="SUPFAM" id="SSF48350">
    <property type="entry name" value="GTPase activation domain, GAP"/>
    <property type="match status" value="1"/>
</dbReference>
<dbReference type="EMBL" id="OU963865">
    <property type="protein sequence ID" value="CAH0389435.1"/>
    <property type="molecule type" value="Genomic_DNA"/>
</dbReference>
<name>A0A9P0ADV1_BEMTA</name>
<dbReference type="InterPro" id="IPR000591">
    <property type="entry name" value="DEP_dom"/>
</dbReference>
<keyword evidence="4" id="KW-1185">Reference proteome</keyword>
<evidence type="ECO:0000259" key="2">
    <source>
        <dbReference type="PROSITE" id="PS50186"/>
    </source>
</evidence>
<dbReference type="Gene3D" id="1.10.10.10">
    <property type="entry name" value="Winged helix-like DNA-binding domain superfamily/Winged helix DNA-binding domain"/>
    <property type="match status" value="1"/>
</dbReference>
<dbReference type="SUPFAM" id="SSF46785">
    <property type="entry name" value="Winged helix' DNA-binding domain"/>
    <property type="match status" value="1"/>
</dbReference>
<dbReference type="PROSITE" id="PS50186">
    <property type="entry name" value="DEP"/>
    <property type="match status" value="1"/>
</dbReference>
<evidence type="ECO:0000313" key="3">
    <source>
        <dbReference type="EMBL" id="CAH0389435.1"/>
    </source>
</evidence>